<evidence type="ECO:0000313" key="1">
    <source>
        <dbReference type="EMBL" id="MFA9950093.1"/>
    </source>
</evidence>
<comment type="caution">
    <text evidence="1">The sequence shown here is derived from an EMBL/GenBank/DDBJ whole genome shotgun (WGS) entry which is preliminary data.</text>
</comment>
<sequence>MRNIISGIIFFLVIVSTQHSYAKTGLTKNLSDLDCAVIVRKQDFGSAFPFKTAKSQWERGGGEHPEYYWMTEVGYWDGTSFKSTGLAFSFSVPALLSTPRFKTSIENILKEGIGSFHFSSVEINRKYRDQILLGHVHGIYQNNEILIFSKNVKKKNEIFKNKPTYALLTFKAYTKKDSYKCIAKIEYLEDN</sequence>
<name>A0ABV4UEN4_9RHOO</name>
<protein>
    <submittedName>
        <fullName evidence="1">Uncharacterized protein</fullName>
    </submittedName>
</protein>
<proteinExistence type="predicted"/>
<organism evidence="1 2">
    <name type="scientific">Dentiradicibacter hellwigii</name>
    <dbReference type="NCBI Taxonomy" id="3149053"/>
    <lineage>
        <taxon>Bacteria</taxon>
        <taxon>Pseudomonadati</taxon>
        <taxon>Pseudomonadota</taxon>
        <taxon>Betaproteobacteria</taxon>
        <taxon>Rhodocyclales</taxon>
        <taxon>Rhodocyclaceae</taxon>
        <taxon>Dentiradicibacter</taxon>
    </lineage>
</organism>
<keyword evidence="2" id="KW-1185">Reference proteome</keyword>
<reference evidence="2" key="1">
    <citation type="submission" date="2024-06" db="EMBL/GenBank/DDBJ databases">
        <title>Radixoralia hellwigii gen. nov., sp nov., isolated from a root canal in the human oral cavity.</title>
        <authorList>
            <person name="Bartsch S."/>
            <person name="Wittmer A."/>
            <person name="Schulz A.-K."/>
            <person name="Neumann-Schaal M."/>
            <person name="Wolf J."/>
            <person name="Gronow S."/>
            <person name="Tennert C."/>
            <person name="Haecker G."/>
            <person name="Cieplik F."/>
            <person name="Al-Ahmad A."/>
        </authorList>
    </citation>
    <scope>NUCLEOTIDE SEQUENCE [LARGE SCALE GENOMIC DNA]</scope>
    <source>
        <strain evidence="2">Wk13</strain>
    </source>
</reference>
<accession>A0ABV4UEN4</accession>
<dbReference type="EMBL" id="JBEUWX010000002">
    <property type="protein sequence ID" value="MFA9950093.1"/>
    <property type="molecule type" value="Genomic_DNA"/>
</dbReference>
<evidence type="ECO:0000313" key="2">
    <source>
        <dbReference type="Proteomes" id="UP001574673"/>
    </source>
</evidence>
<dbReference type="RefSeq" id="WP_418891174.1">
    <property type="nucleotide sequence ID" value="NZ_JBEUWX010000002.1"/>
</dbReference>
<gene>
    <name evidence="1" type="ORF">ABCS64_07150</name>
</gene>
<dbReference type="Proteomes" id="UP001574673">
    <property type="component" value="Unassembled WGS sequence"/>
</dbReference>